<dbReference type="EMBL" id="OU900098">
    <property type="protein sequence ID" value="CAG9862629.1"/>
    <property type="molecule type" value="Genomic_DNA"/>
</dbReference>
<accession>A0A9N9XUM1</accession>
<evidence type="ECO:0000256" key="1">
    <source>
        <dbReference type="SAM" id="Phobius"/>
    </source>
</evidence>
<gene>
    <name evidence="2" type="ORF">PHYEVI_LOCUS8938</name>
</gene>
<keyword evidence="1" id="KW-1133">Transmembrane helix</keyword>
<reference evidence="2" key="1">
    <citation type="submission" date="2022-01" db="EMBL/GenBank/DDBJ databases">
        <authorList>
            <person name="King R."/>
        </authorList>
    </citation>
    <scope>NUCLEOTIDE SEQUENCE</scope>
</reference>
<dbReference type="Proteomes" id="UP001153712">
    <property type="component" value="Chromosome 5"/>
</dbReference>
<keyword evidence="1" id="KW-0472">Membrane</keyword>
<dbReference type="AlphaFoldDB" id="A0A9N9XUM1"/>
<evidence type="ECO:0000313" key="3">
    <source>
        <dbReference type="Proteomes" id="UP001153712"/>
    </source>
</evidence>
<keyword evidence="1" id="KW-0812">Transmembrane</keyword>
<organism evidence="2 3">
    <name type="scientific">Phyllotreta striolata</name>
    <name type="common">Striped flea beetle</name>
    <name type="synonym">Crioceris striolata</name>
    <dbReference type="NCBI Taxonomy" id="444603"/>
    <lineage>
        <taxon>Eukaryota</taxon>
        <taxon>Metazoa</taxon>
        <taxon>Ecdysozoa</taxon>
        <taxon>Arthropoda</taxon>
        <taxon>Hexapoda</taxon>
        <taxon>Insecta</taxon>
        <taxon>Pterygota</taxon>
        <taxon>Neoptera</taxon>
        <taxon>Endopterygota</taxon>
        <taxon>Coleoptera</taxon>
        <taxon>Polyphaga</taxon>
        <taxon>Cucujiformia</taxon>
        <taxon>Chrysomeloidea</taxon>
        <taxon>Chrysomelidae</taxon>
        <taxon>Galerucinae</taxon>
        <taxon>Alticini</taxon>
        <taxon>Phyllotreta</taxon>
    </lineage>
</organism>
<evidence type="ECO:0000313" key="2">
    <source>
        <dbReference type="EMBL" id="CAG9862629.1"/>
    </source>
</evidence>
<name>A0A9N9XUM1_PHYSR</name>
<feature type="transmembrane region" description="Helical" evidence="1">
    <location>
        <begin position="63"/>
        <end position="80"/>
    </location>
</feature>
<proteinExistence type="predicted"/>
<keyword evidence="3" id="KW-1185">Reference proteome</keyword>
<protein>
    <submittedName>
        <fullName evidence="2">Uncharacterized protein</fullName>
    </submittedName>
</protein>
<sequence length="109" mass="13261">MNWFFNKNKPPSNSCECDNSPPIPNFGRFQNFVRRRPMKYPYTLTAKVAQFPLLHYIKHNWVWRYYIGGLILSAPVFWYITKITNSPENVARWAEIKRREKEEHEHKFK</sequence>
<dbReference type="OrthoDB" id="6067390at2759"/>